<evidence type="ECO:0000256" key="1">
    <source>
        <dbReference type="SAM" id="Phobius"/>
    </source>
</evidence>
<dbReference type="Proteomes" id="UP000293162">
    <property type="component" value="Unassembled WGS sequence"/>
</dbReference>
<dbReference type="EMBL" id="SEWF01000008">
    <property type="protein sequence ID" value="RYU96380.1"/>
    <property type="molecule type" value="Genomic_DNA"/>
</dbReference>
<feature type="transmembrane region" description="Helical" evidence="1">
    <location>
        <begin position="208"/>
        <end position="233"/>
    </location>
</feature>
<keyword evidence="3" id="KW-1185">Reference proteome</keyword>
<dbReference type="RefSeq" id="WP_130020362.1">
    <property type="nucleotide sequence ID" value="NZ_SEWF01000008.1"/>
</dbReference>
<dbReference type="OrthoDB" id="7446256at2"/>
<reference evidence="2 3" key="1">
    <citation type="submission" date="2019-02" db="EMBL/GenBank/DDBJ databases">
        <title>Bacterial novel species Emticicia sp. 17J42-9 isolated from soil.</title>
        <authorList>
            <person name="Jung H.-Y."/>
        </authorList>
    </citation>
    <scope>NUCLEOTIDE SEQUENCE [LARGE SCALE GENOMIC DNA]</scope>
    <source>
        <strain evidence="2 3">17J42-9</strain>
    </source>
</reference>
<evidence type="ECO:0000313" key="2">
    <source>
        <dbReference type="EMBL" id="RYU96380.1"/>
    </source>
</evidence>
<proteinExistence type="predicted"/>
<comment type="caution">
    <text evidence="2">The sequence shown here is derived from an EMBL/GenBank/DDBJ whole genome shotgun (WGS) entry which is preliminary data.</text>
</comment>
<feature type="transmembrane region" description="Helical" evidence="1">
    <location>
        <begin position="179"/>
        <end position="196"/>
    </location>
</feature>
<evidence type="ECO:0000313" key="3">
    <source>
        <dbReference type="Proteomes" id="UP000293162"/>
    </source>
</evidence>
<dbReference type="Pfam" id="PF12412">
    <property type="entry name" value="DUF3667"/>
    <property type="match status" value="1"/>
</dbReference>
<sequence>MKTCLNCHKEYQESYQFCPTCGQKASVHRINTHFMIHEVIHAFTHADTGIFYLIKELAIKPGEVIKEYVAGARKKYYNPFNFFLITVAISTFLAAYFHVFDGNPNSSNPVSNLVTKYVNWIFVASVPIQAFFTWLFFRKKKYNYAENIIFHLFLGGFRIVFYVLIFVIFITLFRQYYNVILYTYFFIYIVYVSWAAKQFYEENTWLTFLKILLSFVLNQALISVFIGFIYHAFLKNPH</sequence>
<feature type="transmembrane region" description="Helical" evidence="1">
    <location>
        <begin position="117"/>
        <end position="137"/>
    </location>
</feature>
<feature type="transmembrane region" description="Helical" evidence="1">
    <location>
        <begin position="149"/>
        <end position="173"/>
    </location>
</feature>
<keyword evidence="1" id="KW-0812">Transmembrane</keyword>
<gene>
    <name evidence="2" type="ORF">EWM59_07660</name>
</gene>
<keyword evidence="1" id="KW-1133">Transmembrane helix</keyword>
<keyword evidence="1" id="KW-0472">Membrane</keyword>
<protein>
    <submittedName>
        <fullName evidence="2">DUF3667 domain-containing protein</fullName>
    </submittedName>
</protein>
<dbReference type="InterPro" id="IPR022134">
    <property type="entry name" value="DUF3667"/>
</dbReference>
<organism evidence="2 3">
    <name type="scientific">Emticicia agri</name>
    <dbReference type="NCBI Taxonomy" id="2492393"/>
    <lineage>
        <taxon>Bacteria</taxon>
        <taxon>Pseudomonadati</taxon>
        <taxon>Bacteroidota</taxon>
        <taxon>Cytophagia</taxon>
        <taxon>Cytophagales</taxon>
        <taxon>Leadbetterellaceae</taxon>
        <taxon>Emticicia</taxon>
    </lineage>
</organism>
<dbReference type="AlphaFoldDB" id="A0A4V1ZDJ5"/>
<accession>A0A4V1ZDJ5</accession>
<feature type="transmembrane region" description="Helical" evidence="1">
    <location>
        <begin position="76"/>
        <end position="97"/>
    </location>
</feature>
<name>A0A4V1ZDJ5_9BACT</name>